<dbReference type="AlphaFoldDB" id="A0A6G1H938"/>
<dbReference type="PANTHER" id="PTHR33938:SF2">
    <property type="entry name" value="CARBOXYLIC ESTER HYDROLASE"/>
    <property type="match status" value="1"/>
</dbReference>
<dbReference type="GO" id="GO:0030600">
    <property type="term" value="F:feruloyl esterase activity"/>
    <property type="evidence" value="ECO:0007669"/>
    <property type="project" value="UniProtKB-ARBA"/>
</dbReference>
<organism evidence="9 10">
    <name type="scientific">Aulographum hederae CBS 113979</name>
    <dbReference type="NCBI Taxonomy" id="1176131"/>
    <lineage>
        <taxon>Eukaryota</taxon>
        <taxon>Fungi</taxon>
        <taxon>Dikarya</taxon>
        <taxon>Ascomycota</taxon>
        <taxon>Pezizomycotina</taxon>
        <taxon>Dothideomycetes</taxon>
        <taxon>Pleosporomycetidae</taxon>
        <taxon>Aulographales</taxon>
        <taxon>Aulographaceae</taxon>
    </lineage>
</organism>
<protein>
    <recommendedName>
        <fullName evidence="8">Carboxylic ester hydrolase</fullName>
        <ecNumber evidence="8">3.1.1.-</ecNumber>
    </recommendedName>
</protein>
<dbReference type="Gene3D" id="3.40.50.1820">
    <property type="entry name" value="alpha/beta hydrolase"/>
    <property type="match status" value="1"/>
</dbReference>
<evidence type="ECO:0000256" key="2">
    <source>
        <dbReference type="ARBA" id="ARBA00022487"/>
    </source>
</evidence>
<evidence type="ECO:0000256" key="5">
    <source>
        <dbReference type="ARBA" id="ARBA00022801"/>
    </source>
</evidence>
<proteinExistence type="inferred from homology"/>
<keyword evidence="2" id="KW-0719">Serine esterase</keyword>
<evidence type="ECO:0000313" key="10">
    <source>
        <dbReference type="Proteomes" id="UP000800041"/>
    </source>
</evidence>
<keyword evidence="6" id="KW-0106">Calcium</keyword>
<keyword evidence="10" id="KW-1185">Reference proteome</keyword>
<evidence type="ECO:0000256" key="6">
    <source>
        <dbReference type="ARBA" id="ARBA00022837"/>
    </source>
</evidence>
<sequence>MRSSWFTAALLCLPSALAASFECSKPFINNLLADTAEALIVETITENGQFGQGLADAAYPNNATKLPALCAIHVRAQSSPLSNFTFGLFMPDNWNGRLWTVGNGGYGGGVNWVDMGAAAQYGSAALSSDTGHNASSGDLSWAFGEDQNASAERVTDWAHRAIHQSIVISKELINKAYQDPVKYSYFSSCSTGGRQAMMGAQMYPEDFDGVVVGAPSYWMSHAVSWVNKNVVKNLPPNATHFIPSTLFPMIGKEVMRQCDAQDGVKDGIISDPFACNFRTEALLCGATPEYSNTTNCLNEAQLGTLRNIWQDYYEGEEFVFPSLSLGAEDQWVPMYYPRFLDSSTSNTSSIYGLVSPVLLKLAEQVTTSFEIDATKFDLSAFHERGGKMFHYHGLADGDFSPRSSIFFHDQVKKAMNVQSTDDWYRLFMIPGMQHCFDSTIDAPWYIAGGSQAWRLWEPGVRSVPGFEDPEHDATLAMIRWVEENKPIDKIVATAFKNGTWDVVRQRPICPWPTRAVFMGGDVNASDSWECSGQYRDGPTIVS</sequence>
<dbReference type="GO" id="GO:0046872">
    <property type="term" value="F:metal ion binding"/>
    <property type="evidence" value="ECO:0007669"/>
    <property type="project" value="UniProtKB-KW"/>
</dbReference>
<dbReference type="SUPFAM" id="SSF53474">
    <property type="entry name" value="alpha/beta-Hydrolases"/>
    <property type="match status" value="1"/>
</dbReference>
<name>A0A6G1H938_9PEZI</name>
<keyword evidence="7" id="KW-1015">Disulfide bond</keyword>
<dbReference type="PANTHER" id="PTHR33938">
    <property type="entry name" value="FERULOYL ESTERASE B-RELATED"/>
    <property type="match status" value="1"/>
</dbReference>
<gene>
    <name evidence="9" type="ORF">K402DRAFT_326200</name>
</gene>
<evidence type="ECO:0000256" key="7">
    <source>
        <dbReference type="ARBA" id="ARBA00023157"/>
    </source>
</evidence>
<keyword evidence="4 8" id="KW-0732">Signal</keyword>
<reference evidence="9" key="1">
    <citation type="journal article" date="2020" name="Stud. Mycol.">
        <title>101 Dothideomycetes genomes: a test case for predicting lifestyles and emergence of pathogens.</title>
        <authorList>
            <person name="Haridas S."/>
            <person name="Albert R."/>
            <person name="Binder M."/>
            <person name="Bloem J."/>
            <person name="Labutti K."/>
            <person name="Salamov A."/>
            <person name="Andreopoulos B."/>
            <person name="Baker S."/>
            <person name="Barry K."/>
            <person name="Bills G."/>
            <person name="Bluhm B."/>
            <person name="Cannon C."/>
            <person name="Castanera R."/>
            <person name="Culley D."/>
            <person name="Daum C."/>
            <person name="Ezra D."/>
            <person name="Gonzalez J."/>
            <person name="Henrissat B."/>
            <person name="Kuo A."/>
            <person name="Liang C."/>
            <person name="Lipzen A."/>
            <person name="Lutzoni F."/>
            <person name="Magnuson J."/>
            <person name="Mondo S."/>
            <person name="Nolan M."/>
            <person name="Ohm R."/>
            <person name="Pangilinan J."/>
            <person name="Park H.-J."/>
            <person name="Ramirez L."/>
            <person name="Alfaro M."/>
            <person name="Sun H."/>
            <person name="Tritt A."/>
            <person name="Yoshinaga Y."/>
            <person name="Zwiers L.-H."/>
            <person name="Turgeon B."/>
            <person name="Goodwin S."/>
            <person name="Spatafora J."/>
            <person name="Crous P."/>
            <person name="Grigoriev I."/>
        </authorList>
    </citation>
    <scope>NUCLEOTIDE SEQUENCE</scope>
    <source>
        <strain evidence="9">CBS 113979</strain>
    </source>
</reference>
<dbReference type="OrthoDB" id="3039123at2759"/>
<accession>A0A6G1H938</accession>
<dbReference type="EC" id="3.1.1.-" evidence="8"/>
<evidence type="ECO:0000313" key="9">
    <source>
        <dbReference type="EMBL" id="KAF1989736.1"/>
    </source>
</evidence>
<keyword evidence="5 8" id="KW-0378">Hydrolase</keyword>
<feature type="chain" id="PRO_5026371786" description="Carboxylic ester hydrolase" evidence="8">
    <location>
        <begin position="19"/>
        <end position="542"/>
    </location>
</feature>
<evidence type="ECO:0000256" key="3">
    <source>
        <dbReference type="ARBA" id="ARBA00022723"/>
    </source>
</evidence>
<dbReference type="Proteomes" id="UP000800041">
    <property type="component" value="Unassembled WGS sequence"/>
</dbReference>
<dbReference type="EMBL" id="ML977144">
    <property type="protein sequence ID" value="KAF1989736.1"/>
    <property type="molecule type" value="Genomic_DNA"/>
</dbReference>
<comment type="similarity">
    <text evidence="1 8">Belongs to the tannase family.</text>
</comment>
<evidence type="ECO:0000256" key="1">
    <source>
        <dbReference type="ARBA" id="ARBA00006249"/>
    </source>
</evidence>
<evidence type="ECO:0000256" key="8">
    <source>
        <dbReference type="RuleBase" id="RU361238"/>
    </source>
</evidence>
<dbReference type="InterPro" id="IPR029058">
    <property type="entry name" value="AB_hydrolase_fold"/>
</dbReference>
<dbReference type="Pfam" id="PF07519">
    <property type="entry name" value="Tannase"/>
    <property type="match status" value="2"/>
</dbReference>
<dbReference type="InterPro" id="IPR011118">
    <property type="entry name" value="Tannase/feruloyl_esterase"/>
</dbReference>
<keyword evidence="3" id="KW-0479">Metal-binding</keyword>
<feature type="signal peptide" evidence="8">
    <location>
        <begin position="1"/>
        <end position="18"/>
    </location>
</feature>
<evidence type="ECO:0000256" key="4">
    <source>
        <dbReference type="ARBA" id="ARBA00022729"/>
    </source>
</evidence>